<dbReference type="STRING" id="559298.A0A179US62"/>
<sequence length="1296" mass="140095">MLPWRLSHARAPTFLFLFLFPFCLWRWWKGGAASPRGNLPLAIIIIVSFFSPSLSSSSPPVRLSQHHNNRSPFHTLLRSTKLPVTSHFLHSSFSQYCTDDSLVVRIFDVLALSSPSPGAIAFQHLDVLKANMDDIPTMDPQHPRQPFARPSTFGAHPPSESRHTQLPPHLYGPGSLPANGRSHVTYDPLGRRENEIPPRAPPGLPPPSPAYPSHPYHHEIVPHPKPSPSPGPFASLHHEPTSGFHSRHSSRGSVIKSGDGGVKEPSNPRYREAHQPHQPPPPPPTMSSRDMSHPTQPYEHARRRSLGSNGSSPVYPASGQVDQQGGQQPPPPSSSYTSRQMPPPSSPQHYHARGAPIPGLPPPAPSSFPPREPPQPSAHRPGSSMSISSMLGSDSDRPPRDSGPSSIYGRPSVSSVPAGSQQGAMSPPSAPSRQPQPSSDFPPLRRSHTPDRGLFSKPQPPRPYRSSSGSAPQNQPQPPPPEDTSRFGALSRPQSLSSIYGDKPQASQPTPSGLYAVSPYNQDRRGSISGPIPRPSSQPHQEEPPSSRRSLFSPGTRSSGPHFGDGSSKEFGLQPAAPGYPGPEAASHAQRRYGIQHQERHCPAEPVSREQEHNGRLSQDMKQQQPRFGSHFGEREPEGAPRPTWDSSGIQRLSPEAARHSISNDFGGMRNTKPLGSQLPGPRSVPGPHLQQQQQRPEPSQRNDSQQSSSLNKFQQPSRIFSPTLGPGSGSQRPLGGMGEDQKRKDSDEPFQHRSLLNLNAENKREGRSSPLPQAVQGAQAQIIGPAEEAGIKSELGRVFSGIGSGVGVSAASHPGSGPSTPMTSSPFKRDGIAARSAGAEINESATKPARTSVPGPARRGRKPKDDDMKGEGEGSAGNRGAGTTRGRRPRHVHHHHHHGHHHHHRHKLDDEASGSLALQNAIPPPGVAGFQRSPIHPEGTALSPSTVAPHHHHHHHHHVPRSTTGGTSVVPPSTSTSAAPIREYSTIVNLQPLLRSVAHRPRYHLGSTLYAPKIGVPTSRASPESSKFGYVSTPVPIPRFEGKENCTYTIRVPRFRIDASHREEICARRALWGTGVYTDDSDPVAAAIHSGFIRGEWGEDVDVSLLDLEIKKEHQHAPNGKNGTTTALPKLSSLDELGVKEPKPSDKPETTTTTTTTNPTTKSKSKPKIPPLPPPNKDLHITLLILPTLERYDSTVMFGLKSRPWGDNHDGMSFKVERIDWVDEGGSKGEERGGEARRKRLRSMMLSGRICTPGGMKGRGGVELRNGSKIGGMGMRMSMGMDGGEGGIKAVEPVS</sequence>
<feature type="compositionally biased region" description="Basic and acidic residues" evidence="1">
    <location>
        <begin position="864"/>
        <end position="873"/>
    </location>
</feature>
<feature type="compositionally biased region" description="Low complexity" evidence="1">
    <location>
        <begin position="318"/>
        <end position="327"/>
    </location>
</feature>
<dbReference type="InterPro" id="IPR036609">
    <property type="entry name" value="LCCL_sf"/>
</dbReference>
<feature type="compositionally biased region" description="Basic and acidic residues" evidence="1">
    <location>
        <begin position="740"/>
        <end position="752"/>
    </location>
</feature>
<feature type="compositionally biased region" description="Low complexity" evidence="1">
    <location>
        <begin position="382"/>
        <end position="393"/>
    </location>
</feature>
<feature type="compositionally biased region" description="Basic residues" evidence="1">
    <location>
        <begin position="886"/>
        <end position="907"/>
    </location>
</feature>
<feature type="compositionally biased region" description="Basic and acidic residues" evidence="1">
    <location>
        <begin position="1138"/>
        <end position="1150"/>
    </location>
</feature>
<dbReference type="KEGG" id="bgh:BDBG_05568"/>
<dbReference type="VEuPathDB" id="FungiDB:BDBG_05568"/>
<feature type="compositionally biased region" description="Polar residues" evidence="1">
    <location>
        <begin position="616"/>
        <end position="627"/>
    </location>
</feature>
<dbReference type="Proteomes" id="UP000002038">
    <property type="component" value="Unassembled WGS sequence"/>
</dbReference>
<feature type="compositionally biased region" description="Polar residues" evidence="1">
    <location>
        <begin position="549"/>
        <end position="559"/>
    </location>
</feature>
<dbReference type="RefSeq" id="XP_031579049.1">
    <property type="nucleotide sequence ID" value="XM_031722222.1"/>
</dbReference>
<evidence type="ECO:0000313" key="3">
    <source>
        <dbReference type="Proteomes" id="UP000002038"/>
    </source>
</evidence>
<feature type="compositionally biased region" description="Pro residues" evidence="1">
    <location>
        <begin position="358"/>
        <end position="376"/>
    </location>
</feature>
<dbReference type="Pfam" id="PF08642">
    <property type="entry name" value="Rxt3"/>
    <property type="match status" value="1"/>
</dbReference>
<feature type="compositionally biased region" description="Polar residues" evidence="1">
    <location>
        <begin position="286"/>
        <end position="295"/>
    </location>
</feature>
<organism evidence="2 3">
    <name type="scientific">Blastomyces gilchristii (strain SLH14081)</name>
    <name type="common">Blastomyces dermatitidis</name>
    <dbReference type="NCBI Taxonomy" id="559298"/>
    <lineage>
        <taxon>Eukaryota</taxon>
        <taxon>Fungi</taxon>
        <taxon>Dikarya</taxon>
        <taxon>Ascomycota</taxon>
        <taxon>Pezizomycotina</taxon>
        <taxon>Eurotiomycetes</taxon>
        <taxon>Eurotiomycetidae</taxon>
        <taxon>Onygenales</taxon>
        <taxon>Ajellomycetaceae</taxon>
        <taxon>Blastomyces</taxon>
    </lineage>
</organism>
<name>A0A179US62_BLAGS</name>
<protein>
    <recommendedName>
        <fullName evidence="4">Extensin</fullName>
    </recommendedName>
</protein>
<dbReference type="Gene3D" id="2.170.130.20">
    <property type="entry name" value="LCCL-like domain"/>
    <property type="match status" value="1"/>
</dbReference>
<dbReference type="OrthoDB" id="3596986at2759"/>
<reference evidence="2" key="1">
    <citation type="submission" date="2009-02" db="EMBL/GenBank/DDBJ databases">
        <title>The Genome Sequence of Blastomyces dermatitidis strain SLH14081.</title>
        <authorList>
            <consortium name="The Broad Institute Genome Sequencing Platform"/>
            <consortium name="Broad Institute Microbial Sequencing Center."/>
            <person name="Champion M."/>
            <person name="Cuomo C."/>
            <person name="Ma L.-J."/>
            <person name="Henn M.R."/>
            <person name="Klein B."/>
            <person name="Goldman B."/>
            <person name="Young S."/>
            <person name="Kodira C.D."/>
            <person name="Zeng Q."/>
            <person name="Koehrsen M."/>
            <person name="Alvarado L."/>
            <person name="Berlin A.M."/>
            <person name="Heiman D.I."/>
            <person name="Hepburn T.A."/>
            <person name="Saif S."/>
            <person name="Shea T.D."/>
            <person name="Shenoy N."/>
            <person name="Sykes S."/>
            <person name="Galagan J."/>
            <person name="Nusbaum C."/>
            <person name="Birren B."/>
        </authorList>
    </citation>
    <scope>NUCLEOTIDE SEQUENCE</scope>
    <source>
        <strain evidence="2">SLH14081</strain>
    </source>
</reference>
<feature type="compositionally biased region" description="Low complexity" evidence="1">
    <location>
        <begin position="808"/>
        <end position="827"/>
    </location>
</feature>
<feature type="region of interest" description="Disordered" evidence="1">
    <location>
        <begin position="800"/>
        <end position="978"/>
    </location>
</feature>
<evidence type="ECO:0000256" key="1">
    <source>
        <dbReference type="SAM" id="MobiDB-lite"/>
    </source>
</evidence>
<feature type="compositionally biased region" description="Polar residues" evidence="1">
    <location>
        <begin position="412"/>
        <end position="424"/>
    </location>
</feature>
<evidence type="ECO:0008006" key="4">
    <source>
        <dbReference type="Google" id="ProtNLM"/>
    </source>
</evidence>
<feature type="compositionally biased region" description="Basic and acidic residues" evidence="1">
    <location>
        <begin position="597"/>
        <end position="615"/>
    </location>
</feature>
<dbReference type="GeneID" id="8509391"/>
<feature type="compositionally biased region" description="Pro residues" evidence="1">
    <location>
        <begin position="198"/>
        <end position="212"/>
    </location>
</feature>
<feature type="compositionally biased region" description="Low complexity" evidence="1">
    <location>
        <begin position="527"/>
        <end position="539"/>
    </location>
</feature>
<feature type="compositionally biased region" description="Low complexity" evidence="1">
    <location>
        <begin position="963"/>
        <end position="978"/>
    </location>
</feature>
<feature type="region of interest" description="Disordered" evidence="1">
    <location>
        <begin position="133"/>
        <end position="781"/>
    </location>
</feature>
<dbReference type="EMBL" id="GG657458">
    <property type="protein sequence ID" value="OAT09871.1"/>
    <property type="molecule type" value="Genomic_DNA"/>
</dbReference>
<reference evidence="3" key="2">
    <citation type="journal article" date="2015" name="PLoS Genet.">
        <title>The dynamic genome and transcriptome of the human fungal pathogen Blastomyces and close relative Emmonsia.</title>
        <authorList>
            <person name="Munoz J.F."/>
            <person name="Gauthier G.M."/>
            <person name="Desjardins C.A."/>
            <person name="Gallo J.E."/>
            <person name="Holder J."/>
            <person name="Sullivan T.D."/>
            <person name="Marty A.J."/>
            <person name="Carmen J.C."/>
            <person name="Chen Z."/>
            <person name="Ding L."/>
            <person name="Gujja S."/>
            <person name="Magrini V."/>
            <person name="Misas E."/>
            <person name="Mitreva M."/>
            <person name="Priest M."/>
            <person name="Saif S."/>
            <person name="Whiston E.A."/>
            <person name="Young S."/>
            <person name="Zeng Q."/>
            <person name="Goldman W.E."/>
            <person name="Mardis E.R."/>
            <person name="Taylor J.W."/>
            <person name="McEwen J.G."/>
            <person name="Clay O.K."/>
            <person name="Klein B.S."/>
            <person name="Cuomo C.A."/>
        </authorList>
    </citation>
    <scope>NUCLEOTIDE SEQUENCE [LARGE SCALE GENOMIC DNA]</scope>
    <source>
        <strain evidence="3">SLH14081</strain>
    </source>
</reference>
<feature type="compositionally biased region" description="Low complexity" evidence="1">
    <location>
        <begin position="1151"/>
        <end position="1163"/>
    </location>
</feature>
<feature type="compositionally biased region" description="Polar residues" evidence="1">
    <location>
        <begin position="696"/>
        <end position="721"/>
    </location>
</feature>
<dbReference type="InterPro" id="IPR013951">
    <property type="entry name" value="Rxt3"/>
</dbReference>
<accession>A0A179US62</accession>
<dbReference type="SUPFAM" id="SSF69848">
    <property type="entry name" value="LCCL domain"/>
    <property type="match status" value="1"/>
</dbReference>
<feature type="compositionally biased region" description="Basic residues" evidence="1">
    <location>
        <begin position="950"/>
        <end position="961"/>
    </location>
</feature>
<dbReference type="RefSeq" id="XP_031579048.1">
    <property type="nucleotide sequence ID" value="XM_031722221.1"/>
</dbReference>
<dbReference type="EMBL" id="GG657458">
    <property type="protein sequence ID" value="OAT09872.1"/>
    <property type="molecule type" value="Genomic_DNA"/>
</dbReference>
<proteinExistence type="predicted"/>
<gene>
    <name evidence="2" type="ORF">BDBG_05568</name>
</gene>
<feature type="region of interest" description="Disordered" evidence="1">
    <location>
        <begin position="1115"/>
        <end position="1178"/>
    </location>
</feature>
<feature type="compositionally biased region" description="Low complexity" evidence="1">
    <location>
        <begin position="575"/>
        <end position="586"/>
    </location>
</feature>
<keyword evidence="3" id="KW-1185">Reference proteome</keyword>
<evidence type="ECO:0000313" key="2">
    <source>
        <dbReference type="EMBL" id="OAT09871.1"/>
    </source>
</evidence>